<dbReference type="RefSeq" id="WP_186912409.1">
    <property type="nucleotide sequence ID" value="NZ_JACOFV010000008.1"/>
</dbReference>
<protein>
    <submittedName>
        <fullName evidence="2">Helix-turn-helix transcriptional regulator</fullName>
    </submittedName>
</protein>
<dbReference type="GO" id="GO:0097063">
    <property type="term" value="F:cadmium ion sensor activity"/>
    <property type="evidence" value="ECO:0007669"/>
    <property type="project" value="TreeGrafter"/>
</dbReference>
<dbReference type="CDD" id="cd00090">
    <property type="entry name" value="HTH_ARSR"/>
    <property type="match status" value="1"/>
</dbReference>
<proteinExistence type="predicted"/>
<dbReference type="SMART" id="SM00418">
    <property type="entry name" value="HTH_ARSR"/>
    <property type="match status" value="1"/>
</dbReference>
<evidence type="ECO:0000313" key="2">
    <source>
        <dbReference type="EMBL" id="MBC3862488.1"/>
    </source>
</evidence>
<dbReference type="InterPro" id="IPR036390">
    <property type="entry name" value="WH_DNA-bd_sf"/>
</dbReference>
<dbReference type="PROSITE" id="PS50987">
    <property type="entry name" value="HTH_ARSR_2"/>
    <property type="match status" value="1"/>
</dbReference>
<dbReference type="InterPro" id="IPR001845">
    <property type="entry name" value="HTH_ArsR_DNA-bd_dom"/>
</dbReference>
<evidence type="ECO:0000313" key="3">
    <source>
        <dbReference type="Proteomes" id="UP000634011"/>
    </source>
</evidence>
<dbReference type="Pfam" id="PF01022">
    <property type="entry name" value="HTH_5"/>
    <property type="match status" value="1"/>
</dbReference>
<dbReference type="PANTHER" id="PTHR39168">
    <property type="entry name" value="TRANSCRIPTIONAL REGULATOR-RELATED"/>
    <property type="match status" value="1"/>
</dbReference>
<organism evidence="2 3">
    <name type="scientific">Undibacterium jejuense</name>
    <dbReference type="NCBI Taxonomy" id="1344949"/>
    <lineage>
        <taxon>Bacteria</taxon>
        <taxon>Pseudomonadati</taxon>
        <taxon>Pseudomonadota</taxon>
        <taxon>Betaproteobacteria</taxon>
        <taxon>Burkholderiales</taxon>
        <taxon>Oxalobacteraceae</taxon>
        <taxon>Undibacterium</taxon>
    </lineage>
</organism>
<dbReference type="InterPro" id="IPR036388">
    <property type="entry name" value="WH-like_DNA-bd_sf"/>
</dbReference>
<dbReference type="Gene3D" id="1.10.10.10">
    <property type="entry name" value="Winged helix-like DNA-binding domain superfamily/Winged helix DNA-binding domain"/>
    <property type="match status" value="1"/>
</dbReference>
<dbReference type="InterPro" id="IPR011991">
    <property type="entry name" value="ArsR-like_HTH"/>
</dbReference>
<dbReference type="GO" id="GO:0003677">
    <property type="term" value="F:DNA binding"/>
    <property type="evidence" value="ECO:0007669"/>
    <property type="project" value="TreeGrafter"/>
</dbReference>
<comment type="caution">
    <text evidence="2">The sequence shown here is derived from an EMBL/GenBank/DDBJ whole genome shotgun (WGS) entry which is preliminary data.</text>
</comment>
<dbReference type="SUPFAM" id="SSF46785">
    <property type="entry name" value="Winged helix' DNA-binding domain"/>
    <property type="match status" value="1"/>
</dbReference>
<dbReference type="EMBL" id="JACOFV010000008">
    <property type="protein sequence ID" value="MBC3862488.1"/>
    <property type="molecule type" value="Genomic_DNA"/>
</dbReference>
<dbReference type="InterPro" id="IPR052543">
    <property type="entry name" value="HTH_Metal-responsive_Reg"/>
</dbReference>
<dbReference type="Proteomes" id="UP000634011">
    <property type="component" value="Unassembled WGS sequence"/>
</dbReference>
<evidence type="ECO:0000259" key="1">
    <source>
        <dbReference type="PROSITE" id="PS50987"/>
    </source>
</evidence>
<gene>
    <name evidence="2" type="ORF">H8K32_10290</name>
</gene>
<sequence length="232" mass="25562">MDADFADTRLARLAAAIAEPARARMLCSLMDGHARTGTELAAIAEIGTSTASVHLAKLKEQQLVQVIAQGKHRYYQLGSSEVATALESLLAIAGAPQPRFKPSTPPRLRHARTCYDHMAGELAVKLHDSCVQQTWLVGDQQDNSVYELSQAGEQALTNLGIDVDLTRQSRRRFACTCLDWSERRPHLGGALGAALLALSLKHKWLERDLDSRALSLTREGKKQFQRHFAIVI</sequence>
<keyword evidence="3" id="KW-1185">Reference proteome</keyword>
<dbReference type="GO" id="GO:0046686">
    <property type="term" value="P:response to cadmium ion"/>
    <property type="evidence" value="ECO:0007669"/>
    <property type="project" value="TreeGrafter"/>
</dbReference>
<name>A0A923HHF5_9BURK</name>
<dbReference type="GO" id="GO:0003700">
    <property type="term" value="F:DNA-binding transcription factor activity"/>
    <property type="evidence" value="ECO:0007669"/>
    <property type="project" value="InterPro"/>
</dbReference>
<accession>A0A923HHF5</accession>
<feature type="domain" description="HTH arsR-type" evidence="1">
    <location>
        <begin position="2"/>
        <end position="97"/>
    </location>
</feature>
<reference evidence="2" key="1">
    <citation type="submission" date="2020-08" db="EMBL/GenBank/DDBJ databases">
        <title>Novel species isolated from subtropical streams in China.</title>
        <authorList>
            <person name="Lu H."/>
        </authorList>
    </citation>
    <scope>NUCLEOTIDE SEQUENCE</scope>
    <source>
        <strain evidence="2">KACC 12607</strain>
    </source>
</reference>
<dbReference type="GO" id="GO:0010288">
    <property type="term" value="P:response to lead ion"/>
    <property type="evidence" value="ECO:0007669"/>
    <property type="project" value="TreeGrafter"/>
</dbReference>
<dbReference type="AlphaFoldDB" id="A0A923HHF5"/>
<dbReference type="PANTHER" id="PTHR39168:SF1">
    <property type="entry name" value="TRANSCRIPTIONAL REGULATORY PROTEIN"/>
    <property type="match status" value="1"/>
</dbReference>
<dbReference type="GO" id="GO:0032791">
    <property type="term" value="F:lead ion binding"/>
    <property type="evidence" value="ECO:0007669"/>
    <property type="project" value="TreeGrafter"/>
</dbReference>